<dbReference type="InterPro" id="IPR009072">
    <property type="entry name" value="Histone-fold"/>
</dbReference>
<evidence type="ECO:0000256" key="3">
    <source>
        <dbReference type="ARBA" id="ARBA00023015"/>
    </source>
</evidence>
<dbReference type="GO" id="GO:0003713">
    <property type="term" value="F:transcription coactivator activity"/>
    <property type="evidence" value="ECO:0007669"/>
    <property type="project" value="TreeGrafter"/>
</dbReference>
<comment type="caution">
    <text evidence="7">The sequence shown here is derived from an EMBL/GenBank/DDBJ whole genome shotgun (WGS) entry which is preliminary data.</text>
</comment>
<evidence type="ECO:0000256" key="1">
    <source>
        <dbReference type="ARBA" id="ARBA00004123"/>
    </source>
</evidence>
<keyword evidence="3" id="KW-0805">Transcription regulation</keyword>
<dbReference type="GO" id="GO:0051123">
    <property type="term" value="P:RNA polymerase II preinitiation complex assembly"/>
    <property type="evidence" value="ECO:0007669"/>
    <property type="project" value="TreeGrafter"/>
</dbReference>
<evidence type="ECO:0000256" key="2">
    <source>
        <dbReference type="ARBA" id="ARBA00007646"/>
    </source>
</evidence>
<proteinExistence type="inferred from homology"/>
<dbReference type="Proteomes" id="UP001445335">
    <property type="component" value="Unassembled WGS sequence"/>
</dbReference>
<evidence type="ECO:0000313" key="7">
    <source>
        <dbReference type="EMBL" id="KAK9838135.1"/>
    </source>
</evidence>
<evidence type="ECO:0000313" key="8">
    <source>
        <dbReference type="Proteomes" id="UP001445335"/>
    </source>
</evidence>
<evidence type="ECO:0000256" key="5">
    <source>
        <dbReference type="ARBA" id="ARBA00023242"/>
    </source>
</evidence>
<dbReference type="Pfam" id="PF02291">
    <property type="entry name" value="TFIID-31kDa"/>
    <property type="match status" value="1"/>
</dbReference>
<feature type="region of interest" description="Disordered" evidence="6">
    <location>
        <begin position="131"/>
        <end position="156"/>
    </location>
</feature>
<dbReference type="PANTHER" id="PTHR48068:SF4">
    <property type="entry name" value="TATA-BOX BINDING PROTEIN ASSOCIATED FACTOR 9"/>
    <property type="match status" value="1"/>
</dbReference>
<keyword evidence="5" id="KW-0539">Nucleus</keyword>
<dbReference type="GO" id="GO:0000124">
    <property type="term" value="C:SAGA complex"/>
    <property type="evidence" value="ECO:0007669"/>
    <property type="project" value="TreeGrafter"/>
</dbReference>
<keyword evidence="4" id="KW-0804">Transcription</keyword>
<name>A0AAW1RWH9_9CHLO</name>
<comment type="subcellular location">
    <subcellularLocation>
        <location evidence="1">Nucleus</location>
    </subcellularLocation>
</comment>
<dbReference type="GO" id="GO:0046982">
    <property type="term" value="F:protein heterodimerization activity"/>
    <property type="evidence" value="ECO:0007669"/>
    <property type="project" value="InterPro"/>
</dbReference>
<dbReference type="PANTHER" id="PTHR48068">
    <property type="entry name" value="TAF9 RNA POLYMERASE II, TATA BOX-BINDING PROTEIN (TBP)-ASSOCIATED FACTOR"/>
    <property type="match status" value="1"/>
</dbReference>
<sequence length="156" mass="16960">MAGAPANLEDLPNDALMIKDLLATMGVTEYEPRVVLQLLDFLYRYVSETLQDADAYSERASKARSEITPEDVLLAIQSREAFSFVQPPSQDVLLALAEARNRQKLPELGRRYGLRLPPDEDCLLAPNYQLQRGPAPAGEGVPDGAGSGTGAAGRYL</sequence>
<gene>
    <name evidence="7" type="ORF">WJX81_003283</name>
</gene>
<dbReference type="EMBL" id="JALJOU010000020">
    <property type="protein sequence ID" value="KAK9838135.1"/>
    <property type="molecule type" value="Genomic_DNA"/>
</dbReference>
<dbReference type="CDD" id="cd07979">
    <property type="entry name" value="HFD_TAF9"/>
    <property type="match status" value="1"/>
</dbReference>
<dbReference type="GO" id="GO:0005669">
    <property type="term" value="C:transcription factor TFIID complex"/>
    <property type="evidence" value="ECO:0007669"/>
    <property type="project" value="TreeGrafter"/>
</dbReference>
<evidence type="ECO:0000256" key="6">
    <source>
        <dbReference type="SAM" id="MobiDB-lite"/>
    </source>
</evidence>
<dbReference type="InterPro" id="IPR003162">
    <property type="entry name" value="TFIID-31"/>
</dbReference>
<dbReference type="AlphaFoldDB" id="A0AAW1RWH9"/>
<dbReference type="Gene3D" id="1.10.20.10">
    <property type="entry name" value="Histone, subunit A"/>
    <property type="match status" value="1"/>
</dbReference>
<dbReference type="GO" id="GO:0016251">
    <property type="term" value="F:RNA polymerase II general transcription initiation factor activity"/>
    <property type="evidence" value="ECO:0007669"/>
    <property type="project" value="TreeGrafter"/>
</dbReference>
<dbReference type="SUPFAM" id="SSF47113">
    <property type="entry name" value="Histone-fold"/>
    <property type="match status" value="1"/>
</dbReference>
<organism evidence="7 8">
    <name type="scientific">Elliptochloris bilobata</name>
    <dbReference type="NCBI Taxonomy" id="381761"/>
    <lineage>
        <taxon>Eukaryota</taxon>
        <taxon>Viridiplantae</taxon>
        <taxon>Chlorophyta</taxon>
        <taxon>core chlorophytes</taxon>
        <taxon>Trebouxiophyceae</taxon>
        <taxon>Trebouxiophyceae incertae sedis</taxon>
        <taxon>Elliptochloris clade</taxon>
        <taxon>Elliptochloris</taxon>
    </lineage>
</organism>
<comment type="similarity">
    <text evidence="2">Belongs to the TAF9 family.</text>
</comment>
<feature type="compositionally biased region" description="Gly residues" evidence="6">
    <location>
        <begin position="141"/>
        <end position="156"/>
    </location>
</feature>
<keyword evidence="8" id="KW-1185">Reference proteome</keyword>
<evidence type="ECO:0000256" key="4">
    <source>
        <dbReference type="ARBA" id="ARBA00023163"/>
    </source>
</evidence>
<accession>A0AAW1RWH9</accession>
<evidence type="ECO:0008006" key="9">
    <source>
        <dbReference type="Google" id="ProtNLM"/>
    </source>
</evidence>
<protein>
    <recommendedName>
        <fullName evidence="9">Transcription initiation factor TFIID subunit 9</fullName>
    </recommendedName>
</protein>
<dbReference type="InterPro" id="IPR051431">
    <property type="entry name" value="TFIID_subunit_9"/>
</dbReference>
<reference evidence="7 8" key="1">
    <citation type="journal article" date="2024" name="Nat. Commun.">
        <title>Phylogenomics reveals the evolutionary origins of lichenization in chlorophyte algae.</title>
        <authorList>
            <person name="Puginier C."/>
            <person name="Libourel C."/>
            <person name="Otte J."/>
            <person name="Skaloud P."/>
            <person name="Haon M."/>
            <person name="Grisel S."/>
            <person name="Petersen M."/>
            <person name="Berrin J.G."/>
            <person name="Delaux P.M."/>
            <person name="Dal Grande F."/>
            <person name="Keller J."/>
        </authorList>
    </citation>
    <scope>NUCLEOTIDE SEQUENCE [LARGE SCALE GENOMIC DNA]</scope>
    <source>
        <strain evidence="7 8">SAG 245.80</strain>
    </source>
</reference>